<evidence type="ECO:0000313" key="2">
    <source>
        <dbReference type="Proteomes" id="UP000035350"/>
    </source>
</evidence>
<name>A0A0G8CCF5_9BACI</name>
<reference evidence="1 2" key="1">
    <citation type="journal article" date="2015" name="Genome Announc.">
        <title>Next-Generation Whole-Genome Sequencing of Eight Strains of Bacillus cereus, Isolated from Food.</title>
        <authorList>
            <person name="Krawczyk A.O."/>
            <person name="de Jong A."/>
            <person name="Eijlander R.T."/>
            <person name="Berendsen E.M."/>
            <person name="Holsappel S."/>
            <person name="Wells-Bennik M.H."/>
            <person name="Kuipers O.P."/>
        </authorList>
    </citation>
    <scope>NUCLEOTIDE SEQUENCE [LARGE SCALE GENOMIC DNA]</scope>
    <source>
        <strain evidence="1 2">B4147</strain>
    </source>
</reference>
<organism evidence="1 2">
    <name type="scientific">Bacillus wiedmannii</name>
    <dbReference type="NCBI Taxonomy" id="1890302"/>
    <lineage>
        <taxon>Bacteria</taxon>
        <taxon>Bacillati</taxon>
        <taxon>Bacillota</taxon>
        <taxon>Bacilli</taxon>
        <taxon>Bacillales</taxon>
        <taxon>Bacillaceae</taxon>
        <taxon>Bacillus</taxon>
        <taxon>Bacillus cereus group</taxon>
    </lineage>
</organism>
<dbReference type="AlphaFoldDB" id="A0A0G8CCF5"/>
<dbReference type="Proteomes" id="UP000035350">
    <property type="component" value="Unassembled WGS sequence"/>
</dbReference>
<comment type="caution">
    <text evidence="1">The sequence shown here is derived from an EMBL/GenBank/DDBJ whole genome shotgun (WGS) entry which is preliminary data.</text>
</comment>
<reference evidence="2" key="2">
    <citation type="submission" date="2015-04" db="EMBL/GenBank/DDBJ databases">
        <title>Draft Genome Sequences of Eight Spore-Forming Food Isolates of Bacillus cereus Genome sequencing.</title>
        <authorList>
            <person name="Krawcyk A.O."/>
            <person name="de Jong A."/>
            <person name="Eijlander R.T."/>
            <person name="Berendsen E.M."/>
            <person name="Holsappel S."/>
            <person name="Wells-Bennik M."/>
            <person name="Kuipers O.P."/>
        </authorList>
    </citation>
    <scope>NUCLEOTIDE SEQUENCE [LARGE SCALE GENOMIC DNA]</scope>
    <source>
        <strain evidence="2">B4147</strain>
    </source>
</reference>
<proteinExistence type="predicted"/>
<protein>
    <submittedName>
        <fullName evidence="1">Uncharacterized protein</fullName>
    </submittedName>
</protein>
<accession>A0A0G8CCF5</accession>
<sequence>MMHTCSVILILSQWHSYLQNLCPVLFLTSSPHHSHTIYSTAIFHHHLIR</sequence>
<dbReference type="EMBL" id="LCYN01000009">
    <property type="protein sequence ID" value="KKZ97480.1"/>
    <property type="molecule type" value="Genomic_DNA"/>
</dbReference>
<gene>
    <name evidence="1" type="ORF">B4147_3007</name>
</gene>
<evidence type="ECO:0000313" key="1">
    <source>
        <dbReference type="EMBL" id="KKZ97480.1"/>
    </source>
</evidence>